<evidence type="ECO:0000256" key="2">
    <source>
        <dbReference type="ARBA" id="ARBA00022448"/>
    </source>
</evidence>
<gene>
    <name evidence="16" type="ORF">V8J38_15460</name>
</gene>
<dbReference type="Pfam" id="PF07715">
    <property type="entry name" value="Plug"/>
    <property type="match status" value="1"/>
</dbReference>
<feature type="domain" description="TonB-dependent receptor plug" evidence="15">
    <location>
        <begin position="57"/>
        <end position="166"/>
    </location>
</feature>
<sequence>MKKRIIRESLLASTIIGGAALSFMAATPAFAQSVEEEVSEVSSIVVTGSRIRQPGYEAASPIASVSSEDIALSQPVAIEELVKDLPAAVPAVGSATNNGSGGGATINLRGLGTNRTLVLINGRRVVPFNLSGVVDTNTIPVALVERIDTVTGGASAVYGADAVAGVVNFILKNNFEGVEFSSSYGFSGEDDAVRRKFDLTVGGNFAEDRGNAVVSFGYTKTDPLYQDRRPWGTVARSSTTGAPLGSGTSVPGRFGVTPFQVKDADGNVIPELSGTPLPSGAELDPTTGALIGSNHPNYNSAGYNYNPYNLYQTPLSRYQINALGSFKINPAAEVYSHLSYVQSDVSLDNASSGTFGNVYSVPIGNPFIPDAMRQQLCDALMIGANKCVSGPGGDTMMDLTINRRFTEMGTRPVDIENKTVQLLAGVRGDFNPDWNYDAYISHGETQQLTTRRNWGSLSKLKNALNTVSADQCLVPGADQATGGIAGCVPINVFGPEGSITQEMIDYINLSSMSKVTIKQDVASGSISGVLPERLSSPWSERPIAIAFGAEWRRSSAATRGDEAAQTNGEVLGTGAPVPDREGQFEMREAFAELAIPLIENLPFIHSLNLEAGYRQTEFKAAGVTSHYGSYKLGGDWSPIEDVRIRAMYQRATRAPNIGELFNPQVTGLNNRAEDPCQQGLINPADANKAGTLSNLCRLTGVPDGNIGNVAPPNSGQVNVLTGGNPNLGPEEADTWTIGAVWQPAFVPSLRLSVDYYDIKVDKTVGSPSVDDILNGCYSTTLNPNLEFNDFCKLIGRNTKNGSLNGVESKGVTLLSSNLGNDRVSGFDLAGNYRVELADFGWGDIGRVDLSVNGNIVTRFESQADPNSVLRDCVGYYSVSCGEPKVKQRWSSRATWSMGDYSASLQWRHLSGVEVEPSNTKWFPDYAQIDSYDYFDLSGRWDITQTVRLTATINNLFDKAPPMVGSQIGSTSANNGNTFPQTYDAIGRYFTFGATLKF</sequence>
<dbReference type="Gene3D" id="2.40.170.20">
    <property type="entry name" value="TonB-dependent receptor, beta-barrel domain"/>
    <property type="match status" value="1"/>
</dbReference>
<reference evidence="16 17" key="1">
    <citation type="submission" date="2024-02" db="EMBL/GenBank/DDBJ databases">
        <title>Distribution and functional of Brevundimonas-related endobacteria within Verticillium dahliae.</title>
        <authorList>
            <person name="Zeng H."/>
        </authorList>
    </citation>
    <scope>NUCLEOTIDE SEQUENCE [LARGE SCALE GENOMIC DNA]</scope>
    <source>
        <strain evidence="16 17">TRM 44200</strain>
    </source>
</reference>
<keyword evidence="2 9" id="KW-0813">Transport</keyword>
<keyword evidence="3 9" id="KW-1134">Transmembrane beta strand</keyword>
<evidence type="ECO:0000256" key="10">
    <source>
        <dbReference type="PROSITE-ProRule" id="PRU10144"/>
    </source>
</evidence>
<comment type="subcellular location">
    <subcellularLocation>
        <location evidence="1 9">Cell outer membrane</location>
        <topology evidence="1 9">Multi-pass membrane protein</topology>
    </subcellularLocation>
</comment>
<evidence type="ECO:0000313" key="17">
    <source>
        <dbReference type="Proteomes" id="UP001363460"/>
    </source>
</evidence>
<accession>A0ABZ2IBI6</accession>
<keyword evidence="4 9" id="KW-0812">Transmembrane</keyword>
<evidence type="ECO:0000313" key="16">
    <source>
        <dbReference type="EMBL" id="WWT54627.1"/>
    </source>
</evidence>
<dbReference type="Proteomes" id="UP001363460">
    <property type="component" value="Chromosome"/>
</dbReference>
<dbReference type="RefSeq" id="WP_338576968.1">
    <property type="nucleotide sequence ID" value="NZ_CP146369.1"/>
</dbReference>
<organism evidence="16 17">
    <name type="scientific">Brevundimonas olei</name>
    <dbReference type="NCBI Taxonomy" id="657642"/>
    <lineage>
        <taxon>Bacteria</taxon>
        <taxon>Pseudomonadati</taxon>
        <taxon>Pseudomonadota</taxon>
        <taxon>Alphaproteobacteria</taxon>
        <taxon>Caulobacterales</taxon>
        <taxon>Caulobacteraceae</taxon>
        <taxon>Brevundimonas</taxon>
    </lineage>
</organism>
<keyword evidence="17" id="KW-1185">Reference proteome</keyword>
<evidence type="ECO:0000259" key="14">
    <source>
        <dbReference type="Pfam" id="PF00593"/>
    </source>
</evidence>
<name>A0ABZ2IBI6_9CAUL</name>
<keyword evidence="6 11" id="KW-0798">TonB box</keyword>
<feature type="domain" description="TonB-dependent receptor-like beta-barrel" evidence="14">
    <location>
        <begin position="419"/>
        <end position="955"/>
    </location>
</feature>
<dbReference type="PANTHER" id="PTHR47234:SF2">
    <property type="entry name" value="TONB-DEPENDENT RECEPTOR"/>
    <property type="match status" value="1"/>
</dbReference>
<evidence type="ECO:0000256" key="5">
    <source>
        <dbReference type="ARBA" id="ARBA00022729"/>
    </source>
</evidence>
<evidence type="ECO:0000256" key="11">
    <source>
        <dbReference type="RuleBase" id="RU003357"/>
    </source>
</evidence>
<protein>
    <submittedName>
        <fullName evidence="16">TonB-dependent receptor</fullName>
    </submittedName>
</protein>
<dbReference type="PANTHER" id="PTHR47234">
    <property type="match status" value="1"/>
</dbReference>
<dbReference type="InterPro" id="IPR000531">
    <property type="entry name" value="Beta-barrel_TonB"/>
</dbReference>
<evidence type="ECO:0000256" key="1">
    <source>
        <dbReference type="ARBA" id="ARBA00004571"/>
    </source>
</evidence>
<feature type="signal peptide" evidence="13">
    <location>
        <begin position="1"/>
        <end position="31"/>
    </location>
</feature>
<dbReference type="InterPro" id="IPR039426">
    <property type="entry name" value="TonB-dep_rcpt-like"/>
</dbReference>
<keyword evidence="8 9" id="KW-0998">Cell outer membrane</keyword>
<dbReference type="InterPro" id="IPR037066">
    <property type="entry name" value="Plug_dom_sf"/>
</dbReference>
<evidence type="ECO:0000256" key="9">
    <source>
        <dbReference type="PROSITE-ProRule" id="PRU01360"/>
    </source>
</evidence>
<keyword evidence="5 13" id="KW-0732">Signal</keyword>
<evidence type="ECO:0000259" key="15">
    <source>
        <dbReference type="Pfam" id="PF07715"/>
    </source>
</evidence>
<evidence type="ECO:0000256" key="12">
    <source>
        <dbReference type="SAM" id="MobiDB-lite"/>
    </source>
</evidence>
<proteinExistence type="inferred from homology"/>
<dbReference type="EMBL" id="CP146369">
    <property type="protein sequence ID" value="WWT54627.1"/>
    <property type="molecule type" value="Genomic_DNA"/>
</dbReference>
<evidence type="ECO:0000256" key="8">
    <source>
        <dbReference type="ARBA" id="ARBA00023237"/>
    </source>
</evidence>
<dbReference type="PROSITE" id="PS52016">
    <property type="entry name" value="TONB_DEPENDENT_REC_3"/>
    <property type="match status" value="1"/>
</dbReference>
<dbReference type="Gene3D" id="2.170.130.10">
    <property type="entry name" value="TonB-dependent receptor, plug domain"/>
    <property type="match status" value="1"/>
</dbReference>
<dbReference type="PROSITE" id="PS01156">
    <property type="entry name" value="TONB_DEPENDENT_REC_2"/>
    <property type="match status" value="1"/>
</dbReference>
<dbReference type="SUPFAM" id="SSF56935">
    <property type="entry name" value="Porins"/>
    <property type="match status" value="1"/>
</dbReference>
<dbReference type="InterPro" id="IPR036942">
    <property type="entry name" value="Beta-barrel_TonB_sf"/>
</dbReference>
<feature type="chain" id="PRO_5045270253" evidence="13">
    <location>
        <begin position="32"/>
        <end position="997"/>
    </location>
</feature>
<dbReference type="Pfam" id="PF00593">
    <property type="entry name" value="TonB_dep_Rec_b-barrel"/>
    <property type="match status" value="1"/>
</dbReference>
<feature type="short sequence motif" description="TonB C-terminal box" evidence="10">
    <location>
        <begin position="980"/>
        <end position="997"/>
    </location>
</feature>
<evidence type="ECO:0000256" key="7">
    <source>
        <dbReference type="ARBA" id="ARBA00023136"/>
    </source>
</evidence>
<keyword evidence="16" id="KW-0675">Receptor</keyword>
<evidence type="ECO:0000256" key="13">
    <source>
        <dbReference type="SAM" id="SignalP"/>
    </source>
</evidence>
<evidence type="ECO:0000256" key="3">
    <source>
        <dbReference type="ARBA" id="ARBA00022452"/>
    </source>
</evidence>
<keyword evidence="7 9" id="KW-0472">Membrane</keyword>
<evidence type="ECO:0000256" key="6">
    <source>
        <dbReference type="ARBA" id="ARBA00023077"/>
    </source>
</evidence>
<comment type="similarity">
    <text evidence="9 11">Belongs to the TonB-dependent receptor family.</text>
</comment>
<dbReference type="InterPro" id="IPR012910">
    <property type="entry name" value="Plug_dom"/>
</dbReference>
<evidence type="ECO:0000256" key="4">
    <source>
        <dbReference type="ARBA" id="ARBA00022692"/>
    </source>
</evidence>
<feature type="region of interest" description="Disordered" evidence="12">
    <location>
        <begin position="556"/>
        <end position="576"/>
    </location>
</feature>
<dbReference type="InterPro" id="IPR010917">
    <property type="entry name" value="TonB_rcpt_CS"/>
</dbReference>